<dbReference type="RefSeq" id="WP_160365687.1">
    <property type="nucleotide sequence ID" value="NZ_JACEIB010000006.1"/>
</dbReference>
<evidence type="ECO:0000313" key="3">
    <source>
        <dbReference type="Proteomes" id="UP000570166"/>
    </source>
</evidence>
<reference evidence="2 3" key="1">
    <citation type="submission" date="2020-07" db="EMBL/GenBank/DDBJ databases">
        <authorList>
            <person name="Sun Q."/>
        </authorList>
    </citation>
    <scope>NUCLEOTIDE SEQUENCE [LARGE SCALE GENOMIC DNA]</scope>
    <source>
        <strain evidence="2 3">CGMCC 1.13654</strain>
    </source>
</reference>
<evidence type="ECO:0000313" key="2">
    <source>
        <dbReference type="EMBL" id="MBA2934174.1"/>
    </source>
</evidence>
<dbReference type="CDD" id="cd04301">
    <property type="entry name" value="NAT_SF"/>
    <property type="match status" value="1"/>
</dbReference>
<dbReference type="Proteomes" id="UP000570166">
    <property type="component" value="Unassembled WGS sequence"/>
</dbReference>
<comment type="caution">
    <text evidence="2">The sequence shown here is derived from an EMBL/GenBank/DDBJ whole genome shotgun (WGS) entry which is preliminary data.</text>
</comment>
<sequence length="215" mass="23236">MGEDQVDDSLLLAWLTARSIARGLPAPVADHGGFRVDTKSEAEVRRWLFSRAGTGLAALARSIDAPRHPIKLCGDGDTLLAALPEGWQLHAQNWFMRSSGTPVALPDLGDYRIETTSGEAVTEVRIMAASGDLAASGYAAETDDAFVYDRIVTMPEHRRKGLGTMLMAVLGHAKRCPETPELLVATDDGRALYTRLGWQTLSSYSTASIPGRLDQ</sequence>
<accession>A0A838L4T4</accession>
<evidence type="ECO:0000259" key="1">
    <source>
        <dbReference type="PROSITE" id="PS51186"/>
    </source>
</evidence>
<dbReference type="Pfam" id="PF13508">
    <property type="entry name" value="Acetyltransf_7"/>
    <property type="match status" value="1"/>
</dbReference>
<name>A0A838L4T4_9SPHN</name>
<dbReference type="SUPFAM" id="SSF55729">
    <property type="entry name" value="Acyl-CoA N-acyltransferases (Nat)"/>
    <property type="match status" value="1"/>
</dbReference>
<dbReference type="GO" id="GO:0016747">
    <property type="term" value="F:acyltransferase activity, transferring groups other than amino-acyl groups"/>
    <property type="evidence" value="ECO:0007669"/>
    <property type="project" value="InterPro"/>
</dbReference>
<keyword evidence="2" id="KW-0808">Transferase</keyword>
<feature type="domain" description="N-acetyltransferase" evidence="1">
    <location>
        <begin position="78"/>
        <end position="215"/>
    </location>
</feature>
<keyword evidence="3" id="KW-1185">Reference proteome</keyword>
<dbReference type="AlphaFoldDB" id="A0A838L4T4"/>
<dbReference type="Gene3D" id="3.40.630.30">
    <property type="match status" value="1"/>
</dbReference>
<dbReference type="PROSITE" id="PS51186">
    <property type="entry name" value="GNAT"/>
    <property type="match status" value="1"/>
</dbReference>
<dbReference type="InterPro" id="IPR000182">
    <property type="entry name" value="GNAT_dom"/>
</dbReference>
<dbReference type="EMBL" id="JACEIB010000006">
    <property type="protein sequence ID" value="MBA2934174.1"/>
    <property type="molecule type" value="Genomic_DNA"/>
</dbReference>
<organism evidence="2 3">
    <name type="scientific">Sphingomonas chungangi</name>
    <dbReference type="NCBI Taxonomy" id="2683589"/>
    <lineage>
        <taxon>Bacteria</taxon>
        <taxon>Pseudomonadati</taxon>
        <taxon>Pseudomonadota</taxon>
        <taxon>Alphaproteobacteria</taxon>
        <taxon>Sphingomonadales</taxon>
        <taxon>Sphingomonadaceae</taxon>
        <taxon>Sphingomonas</taxon>
    </lineage>
</organism>
<gene>
    <name evidence="2" type="ORF">HZF05_08680</name>
</gene>
<proteinExistence type="predicted"/>
<protein>
    <submittedName>
        <fullName evidence="2">GNAT family N-acetyltransferase</fullName>
    </submittedName>
</protein>
<dbReference type="InterPro" id="IPR016181">
    <property type="entry name" value="Acyl_CoA_acyltransferase"/>
</dbReference>